<evidence type="ECO:0000256" key="4">
    <source>
        <dbReference type="ARBA" id="ARBA00038388"/>
    </source>
</evidence>
<dbReference type="GO" id="GO:0022857">
    <property type="term" value="F:transmembrane transporter activity"/>
    <property type="evidence" value="ECO:0007669"/>
    <property type="project" value="TreeGrafter"/>
</dbReference>
<dbReference type="AlphaFoldDB" id="A0A839VCI9"/>
<comment type="similarity">
    <text evidence="4">Belongs to the ABC transporter superfamily. Macrolide exporter (TC 3.A.1.122) family.</text>
</comment>
<comment type="caution">
    <text evidence="6">The sequence shown here is derived from an EMBL/GenBank/DDBJ whole genome shotgun (WGS) entry which is preliminary data.</text>
</comment>
<dbReference type="Proteomes" id="UP000547614">
    <property type="component" value="Unassembled WGS sequence"/>
</dbReference>
<dbReference type="PANTHER" id="PTHR24220:SF659">
    <property type="entry name" value="TRANSPORTER, PUTATIVE-RELATED"/>
    <property type="match status" value="1"/>
</dbReference>
<proteinExistence type="inferred from homology"/>
<dbReference type="SUPFAM" id="SSF52540">
    <property type="entry name" value="P-loop containing nucleoside triphosphate hydrolases"/>
    <property type="match status" value="1"/>
</dbReference>
<dbReference type="CDD" id="cd03255">
    <property type="entry name" value="ABC_MJ0796_LolCDE_FtsE"/>
    <property type="match status" value="1"/>
</dbReference>
<dbReference type="PROSITE" id="PS50893">
    <property type="entry name" value="ABC_TRANSPORTER_2"/>
    <property type="match status" value="1"/>
</dbReference>
<dbReference type="Pfam" id="PF00005">
    <property type="entry name" value="ABC_tran"/>
    <property type="match status" value="1"/>
</dbReference>
<dbReference type="InterPro" id="IPR003593">
    <property type="entry name" value="AAA+_ATPase"/>
</dbReference>
<organism evidence="6 7">
    <name type="scientific">Halomonas cerina</name>
    <dbReference type="NCBI Taxonomy" id="447424"/>
    <lineage>
        <taxon>Bacteria</taxon>
        <taxon>Pseudomonadati</taxon>
        <taxon>Pseudomonadota</taxon>
        <taxon>Gammaproteobacteria</taxon>
        <taxon>Oceanospirillales</taxon>
        <taxon>Halomonadaceae</taxon>
        <taxon>Halomonas</taxon>
    </lineage>
</organism>
<feature type="domain" description="ABC transporter" evidence="5">
    <location>
        <begin position="2"/>
        <end position="235"/>
    </location>
</feature>
<dbReference type="GO" id="GO:0005524">
    <property type="term" value="F:ATP binding"/>
    <property type="evidence" value="ECO:0007669"/>
    <property type="project" value="UniProtKB-KW"/>
</dbReference>
<keyword evidence="7" id="KW-1185">Reference proteome</keyword>
<keyword evidence="3 6" id="KW-0067">ATP-binding</keyword>
<keyword evidence="1" id="KW-0813">Transport</keyword>
<dbReference type="InterPro" id="IPR015854">
    <property type="entry name" value="ABC_transpr_LolD-like"/>
</dbReference>
<protein>
    <submittedName>
        <fullName evidence="6">Putative ABC transport system ATP-binding protein</fullName>
    </submittedName>
</protein>
<name>A0A839VCI9_9GAMM</name>
<evidence type="ECO:0000259" key="5">
    <source>
        <dbReference type="PROSITE" id="PS50893"/>
    </source>
</evidence>
<dbReference type="PANTHER" id="PTHR24220">
    <property type="entry name" value="IMPORT ATP-BINDING PROTEIN"/>
    <property type="match status" value="1"/>
</dbReference>
<evidence type="ECO:0000256" key="3">
    <source>
        <dbReference type="ARBA" id="ARBA00022840"/>
    </source>
</evidence>
<keyword evidence="2" id="KW-0547">Nucleotide-binding</keyword>
<dbReference type="GO" id="GO:0005886">
    <property type="term" value="C:plasma membrane"/>
    <property type="evidence" value="ECO:0007669"/>
    <property type="project" value="TreeGrafter"/>
</dbReference>
<dbReference type="PROSITE" id="PS00211">
    <property type="entry name" value="ABC_TRANSPORTER_1"/>
    <property type="match status" value="1"/>
</dbReference>
<sequence length="235" mass="25182">MLEFRQVHKAYATPQGPLTVLAGVDLTLGAGESLALMGESGSGKSTLLHLAAGLDLPDRGEVGLDGRAISSLAEPERARLRRESLGLVFQQFHLVPSLSVVDNLRLQARLARREDPAWTAELIERLGLAGRERHYPEQLSGGQQQRLAIGRALAPRPALLLADEPTGNLDEASADEVLALLRALVHDTGCALLMVTHSPRVAAPLDRCLQLSHGQLTAHGQPMPRGQQPEPPPCA</sequence>
<dbReference type="GO" id="GO:0016887">
    <property type="term" value="F:ATP hydrolysis activity"/>
    <property type="evidence" value="ECO:0007669"/>
    <property type="project" value="InterPro"/>
</dbReference>
<dbReference type="GO" id="GO:1902495">
    <property type="term" value="C:transmembrane transporter complex"/>
    <property type="evidence" value="ECO:0007669"/>
    <property type="project" value="UniProtKB-ARBA"/>
</dbReference>
<evidence type="ECO:0000256" key="1">
    <source>
        <dbReference type="ARBA" id="ARBA00022448"/>
    </source>
</evidence>
<dbReference type="Gene3D" id="3.40.50.300">
    <property type="entry name" value="P-loop containing nucleotide triphosphate hydrolases"/>
    <property type="match status" value="1"/>
</dbReference>
<gene>
    <name evidence="6" type="ORF">FHR94_001640</name>
</gene>
<accession>A0A839VCI9</accession>
<dbReference type="InterPro" id="IPR003439">
    <property type="entry name" value="ABC_transporter-like_ATP-bd"/>
</dbReference>
<dbReference type="FunFam" id="3.40.50.300:FF:000032">
    <property type="entry name" value="Export ABC transporter ATP-binding protein"/>
    <property type="match status" value="1"/>
</dbReference>
<reference evidence="6 7" key="1">
    <citation type="submission" date="2020-08" db="EMBL/GenBank/DDBJ databases">
        <title>Genomic Encyclopedia of Type Strains, Phase III (KMG-III): the genomes of soil and plant-associated and newly described type strains.</title>
        <authorList>
            <person name="Whitman W."/>
        </authorList>
    </citation>
    <scope>NUCLEOTIDE SEQUENCE [LARGE SCALE GENOMIC DNA]</scope>
    <source>
        <strain evidence="6 7">CECT 7282</strain>
    </source>
</reference>
<dbReference type="InterPro" id="IPR017871">
    <property type="entry name" value="ABC_transporter-like_CS"/>
</dbReference>
<evidence type="ECO:0000256" key="2">
    <source>
        <dbReference type="ARBA" id="ARBA00022741"/>
    </source>
</evidence>
<dbReference type="InterPro" id="IPR027417">
    <property type="entry name" value="P-loop_NTPase"/>
</dbReference>
<dbReference type="RefSeq" id="WP_183325141.1">
    <property type="nucleotide sequence ID" value="NZ_JACHXP010000006.1"/>
</dbReference>
<evidence type="ECO:0000313" key="7">
    <source>
        <dbReference type="Proteomes" id="UP000547614"/>
    </source>
</evidence>
<dbReference type="SMART" id="SM00382">
    <property type="entry name" value="AAA"/>
    <property type="match status" value="1"/>
</dbReference>
<dbReference type="InterPro" id="IPR017911">
    <property type="entry name" value="MacB-like_ATP-bd"/>
</dbReference>
<evidence type="ECO:0000313" key="6">
    <source>
        <dbReference type="EMBL" id="MBB3190407.1"/>
    </source>
</evidence>
<dbReference type="EMBL" id="JACHXP010000006">
    <property type="protein sequence ID" value="MBB3190407.1"/>
    <property type="molecule type" value="Genomic_DNA"/>
</dbReference>